<comment type="caution">
    <text evidence="1">The sequence shown here is derived from an EMBL/GenBank/DDBJ whole genome shotgun (WGS) entry which is preliminary data.</text>
</comment>
<reference evidence="1" key="1">
    <citation type="journal article" date="2015" name="Nature">
        <title>Complex archaea that bridge the gap between prokaryotes and eukaryotes.</title>
        <authorList>
            <person name="Spang A."/>
            <person name="Saw J.H."/>
            <person name="Jorgensen S.L."/>
            <person name="Zaremba-Niedzwiedzka K."/>
            <person name="Martijn J."/>
            <person name="Lind A.E."/>
            <person name="van Eijk R."/>
            <person name="Schleper C."/>
            <person name="Guy L."/>
            <person name="Ettema T.J."/>
        </authorList>
    </citation>
    <scope>NUCLEOTIDE SEQUENCE</scope>
</reference>
<proteinExistence type="predicted"/>
<dbReference type="AlphaFoldDB" id="A0A0F8Y1S4"/>
<evidence type="ECO:0000313" key="1">
    <source>
        <dbReference type="EMBL" id="KKK75243.1"/>
    </source>
</evidence>
<sequence length="103" mass="12380">MSAIPKHMQVNLTGIKPSKELINSILNLPWHKAAQGVCDNRYLWFNDLFVSIKWKRYPFTRFLHRWEYITVEDNDGYVLCIYDNFTRIYKPGEWENIIKREAA</sequence>
<dbReference type="EMBL" id="LAZR01055955">
    <property type="protein sequence ID" value="KKK75243.1"/>
    <property type="molecule type" value="Genomic_DNA"/>
</dbReference>
<gene>
    <name evidence="1" type="ORF">LCGC14_2875670</name>
</gene>
<name>A0A0F8Y1S4_9ZZZZ</name>
<organism evidence="1">
    <name type="scientific">marine sediment metagenome</name>
    <dbReference type="NCBI Taxonomy" id="412755"/>
    <lineage>
        <taxon>unclassified sequences</taxon>
        <taxon>metagenomes</taxon>
        <taxon>ecological metagenomes</taxon>
    </lineage>
</organism>
<accession>A0A0F8Y1S4</accession>
<protein>
    <submittedName>
        <fullName evidence="1">Uncharacterized protein</fullName>
    </submittedName>
</protein>